<protein>
    <submittedName>
        <fullName evidence="2">Uncharacterized protein</fullName>
    </submittedName>
</protein>
<organism evidence="2 3">
    <name type="scientific">Actinomadura alba</name>
    <dbReference type="NCBI Taxonomy" id="406431"/>
    <lineage>
        <taxon>Bacteria</taxon>
        <taxon>Bacillati</taxon>
        <taxon>Actinomycetota</taxon>
        <taxon>Actinomycetes</taxon>
        <taxon>Streptosporangiales</taxon>
        <taxon>Thermomonosporaceae</taxon>
        <taxon>Actinomadura</taxon>
    </lineage>
</organism>
<sequence length="100" mass="11552">MPRIVARRPDGTLLVAVGHAGLIVHPDGYIPVIRENMRISMVYSLFARPGWEEVNEPVPEGLLTQEHIAAMREFDKQQMEKASPRERRRLERYRLDTGDD</sequence>
<dbReference type="Proteomes" id="UP000805614">
    <property type="component" value="Unassembled WGS sequence"/>
</dbReference>
<name>A0ABR7LXI4_9ACTN</name>
<reference evidence="2 3" key="1">
    <citation type="submission" date="2020-06" db="EMBL/GenBank/DDBJ databases">
        <title>Actinomadura xiongansis sp. nov., isolated from soil of Baiyangdian.</title>
        <authorList>
            <person name="Zhang X."/>
        </authorList>
    </citation>
    <scope>NUCLEOTIDE SEQUENCE [LARGE SCALE GENOMIC DNA]</scope>
    <source>
        <strain evidence="2 3">HBUM206468</strain>
    </source>
</reference>
<evidence type="ECO:0000313" key="2">
    <source>
        <dbReference type="EMBL" id="MBC6469165.1"/>
    </source>
</evidence>
<feature type="region of interest" description="Disordered" evidence="1">
    <location>
        <begin position="76"/>
        <end position="100"/>
    </location>
</feature>
<comment type="caution">
    <text evidence="2">The sequence shown here is derived from an EMBL/GenBank/DDBJ whole genome shotgun (WGS) entry which is preliminary data.</text>
</comment>
<keyword evidence="3" id="KW-1185">Reference proteome</keyword>
<dbReference type="EMBL" id="JABVEC010000024">
    <property type="protein sequence ID" value="MBC6469165.1"/>
    <property type="molecule type" value="Genomic_DNA"/>
</dbReference>
<dbReference type="RefSeq" id="WP_187246208.1">
    <property type="nucleotide sequence ID" value="NZ_BAAAOK010000015.1"/>
</dbReference>
<evidence type="ECO:0000313" key="3">
    <source>
        <dbReference type="Proteomes" id="UP000805614"/>
    </source>
</evidence>
<gene>
    <name evidence="2" type="ORF">HKK74_27255</name>
</gene>
<proteinExistence type="predicted"/>
<evidence type="ECO:0000256" key="1">
    <source>
        <dbReference type="SAM" id="MobiDB-lite"/>
    </source>
</evidence>
<accession>A0ABR7LXI4</accession>